<dbReference type="PROSITE" id="PS50943">
    <property type="entry name" value="HTH_CROC1"/>
    <property type="match status" value="1"/>
</dbReference>
<dbReference type="Pfam" id="PF01381">
    <property type="entry name" value="HTH_3"/>
    <property type="match status" value="1"/>
</dbReference>
<dbReference type="InterPro" id="IPR001387">
    <property type="entry name" value="Cro/C1-type_HTH"/>
</dbReference>
<evidence type="ECO:0000313" key="2">
    <source>
        <dbReference type="EMBL" id="OKP02590.1"/>
    </source>
</evidence>
<dbReference type="GO" id="GO:0003677">
    <property type="term" value="F:DNA binding"/>
    <property type="evidence" value="ECO:0007669"/>
    <property type="project" value="InterPro"/>
</dbReference>
<evidence type="ECO:0000259" key="1">
    <source>
        <dbReference type="PROSITE" id="PS50943"/>
    </source>
</evidence>
<dbReference type="SUPFAM" id="SSF47413">
    <property type="entry name" value="lambda repressor-like DNA-binding domains"/>
    <property type="match status" value="1"/>
</dbReference>
<dbReference type="Gene3D" id="1.10.260.40">
    <property type="entry name" value="lambda repressor-like DNA-binding domains"/>
    <property type="match status" value="1"/>
</dbReference>
<dbReference type="OrthoDB" id="6446549at2"/>
<dbReference type="STRING" id="1873482.Xedl_02241"/>
<dbReference type="CDD" id="cd00093">
    <property type="entry name" value="HTH_XRE"/>
    <property type="match status" value="1"/>
</dbReference>
<dbReference type="SMART" id="SM00530">
    <property type="entry name" value="HTH_XRE"/>
    <property type="match status" value="1"/>
</dbReference>
<evidence type="ECO:0000313" key="3">
    <source>
        <dbReference type="Proteomes" id="UP000186268"/>
    </source>
</evidence>
<sequence length="66" mass="7137">MSKLSLQEMLQKLVNSGYTQAQLSELTGVSQSSLSRILTGVSTDPRMSTASAISNLYVSHITNYKA</sequence>
<protein>
    <submittedName>
        <fullName evidence="2">Transcriptional regulator</fullName>
    </submittedName>
</protein>
<gene>
    <name evidence="2" type="ORF">Xedl_02241</name>
</gene>
<organism evidence="2 3">
    <name type="scientific">Xenorhabdus eapokensis</name>
    <dbReference type="NCBI Taxonomy" id="1873482"/>
    <lineage>
        <taxon>Bacteria</taxon>
        <taxon>Pseudomonadati</taxon>
        <taxon>Pseudomonadota</taxon>
        <taxon>Gammaproteobacteria</taxon>
        <taxon>Enterobacterales</taxon>
        <taxon>Morganellaceae</taxon>
        <taxon>Xenorhabdus</taxon>
    </lineage>
</organism>
<keyword evidence="3" id="KW-1185">Reference proteome</keyword>
<feature type="domain" description="HTH cro/C1-type" evidence="1">
    <location>
        <begin position="6"/>
        <end position="64"/>
    </location>
</feature>
<dbReference type="Proteomes" id="UP000186268">
    <property type="component" value="Unassembled WGS sequence"/>
</dbReference>
<comment type="caution">
    <text evidence="2">The sequence shown here is derived from an EMBL/GenBank/DDBJ whole genome shotgun (WGS) entry which is preliminary data.</text>
</comment>
<dbReference type="EMBL" id="MKGQ01000014">
    <property type="protein sequence ID" value="OKP02590.1"/>
    <property type="molecule type" value="Genomic_DNA"/>
</dbReference>
<dbReference type="AlphaFoldDB" id="A0A1Q5TQU6"/>
<name>A0A1Q5TQU6_9GAMM</name>
<reference evidence="2 3" key="1">
    <citation type="submission" date="2016-09" db="EMBL/GenBank/DDBJ databases">
        <title>Xenorhabdus thuongxuanensis sp. nov. and Xenorhabdus eapokensis sp. nov., isolated from Steinernema species.</title>
        <authorList>
            <person name="Kaempfer P."/>
            <person name="Tobias N.J."/>
            <person name="Phan Ke L."/>
            <person name="Bode H.B."/>
            <person name="Glaeser S.P."/>
        </authorList>
    </citation>
    <scope>NUCLEOTIDE SEQUENCE [LARGE SCALE GENOMIC DNA]</scope>
    <source>
        <strain evidence="2 3">DL20</strain>
    </source>
</reference>
<accession>A0A1Q5TQU6</accession>
<dbReference type="InterPro" id="IPR010982">
    <property type="entry name" value="Lambda_DNA-bd_dom_sf"/>
</dbReference>
<proteinExistence type="predicted"/>